<dbReference type="InterPro" id="IPR036689">
    <property type="entry name" value="ESAT-6-like_sf"/>
</dbReference>
<gene>
    <name evidence="2" type="ORF">C1S79_19065</name>
</gene>
<dbReference type="RefSeq" id="WP_138250068.1">
    <property type="nucleotide sequence ID" value="NZ_AP022616.1"/>
</dbReference>
<comment type="similarity">
    <text evidence="1">Belongs to the WXG100 family.</text>
</comment>
<keyword evidence="3" id="KW-1185">Reference proteome</keyword>
<protein>
    <recommendedName>
        <fullName evidence="1">ESAT-6-like protein</fullName>
    </recommendedName>
</protein>
<dbReference type="Gene3D" id="1.10.287.1060">
    <property type="entry name" value="ESAT-6-like"/>
    <property type="match status" value="1"/>
</dbReference>
<dbReference type="Proteomes" id="UP000309984">
    <property type="component" value="Unassembled WGS sequence"/>
</dbReference>
<sequence>MFVVDPDQLTHAANDVEAFHNKVKSVLEDVERTMTMLRASWHGEASDAQAQAQQQWKTGAEQMDQSLQALKKVLTAAQKNYSDAVKNNGQMWGAT</sequence>
<dbReference type="InterPro" id="IPR010310">
    <property type="entry name" value="T7SS_ESAT-6-like"/>
</dbReference>
<evidence type="ECO:0000313" key="2">
    <source>
        <dbReference type="EMBL" id="TLH64725.1"/>
    </source>
</evidence>
<evidence type="ECO:0000313" key="3">
    <source>
        <dbReference type="Proteomes" id="UP000309984"/>
    </source>
</evidence>
<reference evidence="2 3" key="1">
    <citation type="submission" date="2018-01" db="EMBL/GenBank/DDBJ databases">
        <title>Comparative genomics of Mycobacterium mucogenicum and Mycobacterium neoaurum clade members emphasizing tRNA and non-coding RNA.</title>
        <authorList>
            <person name="Behra P.R.K."/>
            <person name="Pettersson B.M.F."/>
            <person name="Das S."/>
            <person name="Dasgupta S."/>
            <person name="Kirsebom L.A."/>
        </authorList>
    </citation>
    <scope>NUCLEOTIDE SEQUENCE [LARGE SCALE GENOMIC DNA]</scope>
    <source>
        <strain evidence="2 3">DSM 45104</strain>
    </source>
</reference>
<dbReference type="EMBL" id="POTM01000047">
    <property type="protein sequence ID" value="TLH64725.1"/>
    <property type="molecule type" value="Genomic_DNA"/>
</dbReference>
<proteinExistence type="inferred from homology"/>
<dbReference type="Pfam" id="PF06013">
    <property type="entry name" value="WXG100"/>
    <property type="match status" value="1"/>
</dbReference>
<name>A0A7I7ZZE4_9MYCO</name>
<evidence type="ECO:0000256" key="1">
    <source>
        <dbReference type="RuleBase" id="RU362001"/>
    </source>
</evidence>
<dbReference type="AlphaFoldDB" id="A0A7I7ZZE4"/>
<accession>A0A7I7ZZE4</accession>
<organism evidence="2 3">
    <name type="scientific">Mycolicibacterium phocaicum</name>
    <dbReference type="NCBI Taxonomy" id="319706"/>
    <lineage>
        <taxon>Bacteria</taxon>
        <taxon>Bacillati</taxon>
        <taxon>Actinomycetota</taxon>
        <taxon>Actinomycetes</taxon>
        <taxon>Mycobacteriales</taxon>
        <taxon>Mycobacteriaceae</taxon>
        <taxon>Mycolicibacterium</taxon>
    </lineage>
</organism>
<dbReference type="NCBIfam" id="TIGR03930">
    <property type="entry name" value="WXG100_ESAT6"/>
    <property type="match status" value="1"/>
</dbReference>
<dbReference type="SUPFAM" id="SSF140453">
    <property type="entry name" value="EsxAB dimer-like"/>
    <property type="match status" value="1"/>
</dbReference>
<comment type="caution">
    <text evidence="2">The sequence shown here is derived from an EMBL/GenBank/DDBJ whole genome shotgun (WGS) entry which is preliminary data.</text>
</comment>